<evidence type="ECO:0000313" key="2">
    <source>
        <dbReference type="Proteomes" id="UP001056384"/>
    </source>
</evidence>
<accession>A0A9Q9B5S4</accession>
<sequence length="247" mass="28167">MATNTASARVFGTAELIEMILLELPMQTLLVTAQRVCKDWNIAIASSTKLQQALFILPSTDDVLYWDWPLHLELDEVYEEAGKQCIFQHPLIQPRAPNLQYYPTIVYQTGPPGRPRANKTGKPSVMQWPNILYRTEASWRKQLATQPPIRQLIHIWDVLDAEQDDRVIASGAYLTLGDIADRFGTLDIGKVQGGQCWQEISWRYDSTYSTIAQAKKAVYVLPWCVESHDEEVNDQESEEGEEVQDQD</sequence>
<protein>
    <submittedName>
        <fullName evidence="1">F-box-like domain superfamily protein</fullName>
    </submittedName>
</protein>
<keyword evidence="2" id="KW-1185">Reference proteome</keyword>
<dbReference type="Proteomes" id="UP001056384">
    <property type="component" value="Chromosome 10"/>
</dbReference>
<proteinExistence type="predicted"/>
<organism evidence="1 2">
    <name type="scientific">Septoria linicola</name>
    <dbReference type="NCBI Taxonomy" id="215465"/>
    <lineage>
        <taxon>Eukaryota</taxon>
        <taxon>Fungi</taxon>
        <taxon>Dikarya</taxon>
        <taxon>Ascomycota</taxon>
        <taxon>Pezizomycotina</taxon>
        <taxon>Dothideomycetes</taxon>
        <taxon>Dothideomycetidae</taxon>
        <taxon>Mycosphaerellales</taxon>
        <taxon>Mycosphaerellaceae</taxon>
        <taxon>Septoria</taxon>
    </lineage>
</organism>
<name>A0A9Q9B5S4_9PEZI</name>
<dbReference type="SUPFAM" id="SSF81383">
    <property type="entry name" value="F-box domain"/>
    <property type="match status" value="1"/>
</dbReference>
<dbReference type="EMBL" id="CP099427">
    <property type="protein sequence ID" value="USW57666.1"/>
    <property type="molecule type" value="Genomic_DNA"/>
</dbReference>
<gene>
    <name evidence="1" type="ORF">Slin15195_G109850</name>
</gene>
<evidence type="ECO:0000313" key="1">
    <source>
        <dbReference type="EMBL" id="USW57666.1"/>
    </source>
</evidence>
<dbReference type="InterPro" id="IPR036047">
    <property type="entry name" value="F-box-like_dom_sf"/>
</dbReference>
<reference evidence="1" key="1">
    <citation type="submission" date="2022-06" db="EMBL/GenBank/DDBJ databases">
        <title>Complete genome sequences of two strains of the flax pathogen Septoria linicola.</title>
        <authorList>
            <person name="Lapalu N."/>
            <person name="Simon A."/>
            <person name="Demenou B."/>
            <person name="Paumier D."/>
            <person name="Guillot M.-P."/>
            <person name="Gout L."/>
            <person name="Valade R."/>
        </authorList>
    </citation>
    <scope>NUCLEOTIDE SEQUENCE</scope>
    <source>
        <strain evidence="1">SE15195</strain>
    </source>
</reference>
<dbReference type="OrthoDB" id="3646734at2759"/>
<dbReference type="AlphaFoldDB" id="A0A9Q9B5S4"/>